<evidence type="ECO:0000313" key="2">
    <source>
        <dbReference type="EMBL" id="KAG0728890.1"/>
    </source>
</evidence>
<reference evidence="2" key="1">
    <citation type="submission" date="2020-07" db="EMBL/GenBank/DDBJ databases">
        <title>The High-quality genome of the commercially important snow crab, Chionoecetes opilio.</title>
        <authorList>
            <person name="Jeong J.-H."/>
            <person name="Ryu S."/>
        </authorList>
    </citation>
    <scope>NUCLEOTIDE SEQUENCE</scope>
    <source>
        <strain evidence="2">MADBK_172401_WGS</strain>
        <tissue evidence="2">Digestive gland</tissue>
    </source>
</reference>
<evidence type="ECO:0000313" key="3">
    <source>
        <dbReference type="Proteomes" id="UP000770661"/>
    </source>
</evidence>
<evidence type="ECO:0000256" key="1">
    <source>
        <dbReference type="SAM" id="MobiDB-lite"/>
    </source>
</evidence>
<protein>
    <submittedName>
        <fullName evidence="2">Fizzy-related</fullName>
    </submittedName>
</protein>
<comment type="caution">
    <text evidence="2">The sequence shown here is derived from an EMBL/GenBank/DDBJ whole genome shotgun (WGS) entry which is preliminary data.</text>
</comment>
<feature type="region of interest" description="Disordered" evidence="1">
    <location>
        <begin position="1"/>
        <end position="47"/>
    </location>
</feature>
<dbReference type="OrthoDB" id="10263272at2759"/>
<dbReference type="EMBL" id="JACEEZ010001716">
    <property type="protein sequence ID" value="KAG0728890.1"/>
    <property type="molecule type" value="Genomic_DNA"/>
</dbReference>
<dbReference type="AlphaFoldDB" id="A0A8J4YKL3"/>
<name>A0A8J4YKL3_CHIOP</name>
<sequence length="110" mass="12373">MDREYERRLLRQQNGPVSSPASPLSPRRQLAHAAVQSPSKDRNGDRFIPTRAGANWDVNFALIQPRRQLAHAAVQSPSKDRNGDRFIPTRAGANWDVNFALIQENNKASQ</sequence>
<organism evidence="2 3">
    <name type="scientific">Chionoecetes opilio</name>
    <name type="common">Atlantic snow crab</name>
    <name type="synonym">Cancer opilio</name>
    <dbReference type="NCBI Taxonomy" id="41210"/>
    <lineage>
        <taxon>Eukaryota</taxon>
        <taxon>Metazoa</taxon>
        <taxon>Ecdysozoa</taxon>
        <taxon>Arthropoda</taxon>
        <taxon>Crustacea</taxon>
        <taxon>Multicrustacea</taxon>
        <taxon>Malacostraca</taxon>
        <taxon>Eumalacostraca</taxon>
        <taxon>Eucarida</taxon>
        <taxon>Decapoda</taxon>
        <taxon>Pleocyemata</taxon>
        <taxon>Brachyura</taxon>
        <taxon>Eubrachyura</taxon>
        <taxon>Majoidea</taxon>
        <taxon>Majidae</taxon>
        <taxon>Chionoecetes</taxon>
    </lineage>
</organism>
<accession>A0A8J4YKL3</accession>
<feature type="compositionally biased region" description="Polar residues" evidence="1">
    <location>
        <begin position="11"/>
        <end position="22"/>
    </location>
</feature>
<dbReference type="Proteomes" id="UP000770661">
    <property type="component" value="Unassembled WGS sequence"/>
</dbReference>
<gene>
    <name evidence="2" type="primary">FZR1</name>
    <name evidence="2" type="ORF">GWK47_031517</name>
</gene>
<proteinExistence type="predicted"/>
<keyword evidence="3" id="KW-1185">Reference proteome</keyword>